<evidence type="ECO:0000256" key="4">
    <source>
        <dbReference type="ARBA" id="ARBA00021364"/>
    </source>
</evidence>
<keyword evidence="6 22" id="KW-0436">Ligase</keyword>
<dbReference type="FunFam" id="3.30.590.10:FF:000003">
    <property type="entry name" value="Glutamine synthetase 2"/>
    <property type="match status" value="1"/>
</dbReference>
<evidence type="ECO:0000256" key="8">
    <source>
        <dbReference type="ARBA" id="ARBA00022741"/>
    </source>
</evidence>
<evidence type="ECO:0000256" key="9">
    <source>
        <dbReference type="ARBA" id="ARBA00022840"/>
    </source>
</evidence>
<feature type="binding site" evidence="14">
    <location>
        <position position="308"/>
    </location>
    <ligand>
        <name>L-glutamate</name>
        <dbReference type="ChEBI" id="CHEBI:29985"/>
    </ligand>
</feature>
<evidence type="ECO:0000256" key="5">
    <source>
        <dbReference type="ARBA" id="ARBA00022490"/>
    </source>
</evidence>
<dbReference type="Gene3D" id="3.10.20.70">
    <property type="entry name" value="Glutamine synthetase, N-terminal domain"/>
    <property type="match status" value="1"/>
</dbReference>
<evidence type="ECO:0000259" key="20">
    <source>
        <dbReference type="PROSITE" id="PS51986"/>
    </source>
</evidence>
<evidence type="ECO:0000256" key="13">
    <source>
        <dbReference type="ARBA" id="ARBA00049436"/>
    </source>
</evidence>
<dbReference type="SMART" id="SM01230">
    <property type="entry name" value="Gln-synt_C"/>
    <property type="match status" value="1"/>
</dbReference>
<feature type="binding site" evidence="15">
    <location>
        <position position="320"/>
    </location>
    <ligand>
        <name>ATP</name>
        <dbReference type="ChEBI" id="CHEBI:30616"/>
    </ligand>
</feature>
<keyword evidence="9 15" id="KW-0067">ATP-binding</keyword>
<feature type="binding site" evidence="16">
    <location>
        <position position="136"/>
    </location>
    <ligand>
        <name>Mg(2+)</name>
        <dbReference type="ChEBI" id="CHEBI:18420"/>
        <label>1</label>
    </ligand>
</feature>
<dbReference type="InterPro" id="IPR008146">
    <property type="entry name" value="Gln_synth_cat_dom"/>
</dbReference>
<gene>
    <name evidence="22" type="primary">glnA</name>
    <name evidence="22" type="ORF">ISALK_13495</name>
</gene>
<dbReference type="Proteomes" id="UP000449710">
    <property type="component" value="Unassembled WGS sequence"/>
</dbReference>
<evidence type="ECO:0000256" key="15">
    <source>
        <dbReference type="PIRSR" id="PIRSR604809-2"/>
    </source>
</evidence>
<dbReference type="InterPro" id="IPR004809">
    <property type="entry name" value="Gln_synth_I"/>
</dbReference>
<comment type="catalytic activity">
    <reaction evidence="13">
        <text>L-glutamate + NH4(+) + ATP = L-glutamine + ADP + phosphate + H(+)</text>
        <dbReference type="Rhea" id="RHEA:16169"/>
        <dbReference type="ChEBI" id="CHEBI:15378"/>
        <dbReference type="ChEBI" id="CHEBI:28938"/>
        <dbReference type="ChEBI" id="CHEBI:29985"/>
        <dbReference type="ChEBI" id="CHEBI:30616"/>
        <dbReference type="ChEBI" id="CHEBI:43474"/>
        <dbReference type="ChEBI" id="CHEBI:58359"/>
        <dbReference type="ChEBI" id="CHEBI:456216"/>
        <dbReference type="EC" id="6.3.1.2"/>
    </reaction>
</comment>
<evidence type="ECO:0000256" key="19">
    <source>
        <dbReference type="RuleBase" id="RU000384"/>
    </source>
</evidence>
<dbReference type="GO" id="GO:0005737">
    <property type="term" value="C:cytoplasm"/>
    <property type="evidence" value="ECO:0007669"/>
    <property type="project" value="UniProtKB-SubCell"/>
</dbReference>
<comment type="cofactor">
    <cofactor evidence="16">
        <name>Mg(2+)</name>
        <dbReference type="ChEBI" id="CHEBI:18420"/>
    </cofactor>
    <text evidence="16">Binds 2 Mg(2+) ions per subunit.</text>
</comment>
<protein>
    <recommendedName>
        <fullName evidence="4">Glutamine synthetase</fullName>
        <ecNumber evidence="3">6.3.1.2</ecNumber>
    </recommendedName>
    <alternativeName>
        <fullName evidence="12">Glutamate--ammonia ligase</fullName>
    </alternativeName>
    <alternativeName>
        <fullName evidence="11">Glutamine synthetase I alpha</fullName>
    </alternativeName>
</protein>
<reference evidence="22 23" key="1">
    <citation type="submission" date="2019-04" db="EMBL/GenBank/DDBJ databases">
        <title>Isachenkonia alkalipeptolytica gen. nov. sp. nov. a new anaerobic, alkiliphilic organothrophic bacterium capable to reduce synthesized ferrihydrite isolated from a soda lake.</title>
        <authorList>
            <person name="Toshchakov S.V."/>
            <person name="Zavarzina D.G."/>
            <person name="Zhilina T.N."/>
            <person name="Kostrikina N.A."/>
            <person name="Kublanov I.V."/>
        </authorList>
    </citation>
    <scope>NUCLEOTIDE SEQUENCE [LARGE SCALE GENOMIC DNA]</scope>
    <source>
        <strain evidence="22 23">Z-1701</strain>
    </source>
</reference>
<dbReference type="PROSITE" id="PS00180">
    <property type="entry name" value="GLNA_1"/>
    <property type="match status" value="1"/>
</dbReference>
<keyword evidence="17" id="KW-0597">Phosphoprotein</keyword>
<organism evidence="22 23">
    <name type="scientific">Isachenkonia alkalipeptolytica</name>
    <dbReference type="NCBI Taxonomy" id="2565777"/>
    <lineage>
        <taxon>Bacteria</taxon>
        <taxon>Bacillati</taxon>
        <taxon>Bacillota</taxon>
        <taxon>Clostridia</taxon>
        <taxon>Eubacteriales</taxon>
        <taxon>Clostridiaceae</taxon>
        <taxon>Isachenkonia</taxon>
    </lineage>
</organism>
<dbReference type="Pfam" id="PF03951">
    <property type="entry name" value="Gln-synt_N"/>
    <property type="match status" value="1"/>
</dbReference>
<comment type="subcellular location">
    <subcellularLocation>
        <location evidence="1">Cytoplasm</location>
    </subcellularLocation>
</comment>
<dbReference type="InterPro" id="IPR014746">
    <property type="entry name" value="Gln_synth/guanido_kin_cat_dom"/>
</dbReference>
<evidence type="ECO:0000256" key="18">
    <source>
        <dbReference type="PROSITE-ProRule" id="PRU01330"/>
    </source>
</evidence>
<feature type="binding site" evidence="16">
    <location>
        <position position="249"/>
    </location>
    <ligand>
        <name>Mg(2+)</name>
        <dbReference type="ChEBI" id="CHEBI:18420"/>
        <label>1</label>
    </ligand>
</feature>
<feature type="binding site" evidence="14">
    <location>
        <position position="302"/>
    </location>
    <ligand>
        <name>L-glutamate</name>
        <dbReference type="ChEBI" id="CHEBI:29985"/>
    </ligand>
</feature>
<dbReference type="FunFam" id="3.10.20.70:FF:000005">
    <property type="entry name" value="Glutamine synthetase"/>
    <property type="match status" value="1"/>
</dbReference>
<feature type="binding site" evidence="15">
    <location>
        <begin position="203"/>
        <end position="205"/>
    </location>
    <ligand>
        <name>ATP</name>
        <dbReference type="ChEBI" id="CHEBI:30616"/>
    </ligand>
</feature>
<evidence type="ECO:0000259" key="21">
    <source>
        <dbReference type="PROSITE" id="PS51987"/>
    </source>
</evidence>
<evidence type="ECO:0000256" key="11">
    <source>
        <dbReference type="ARBA" id="ARBA00030136"/>
    </source>
</evidence>
<dbReference type="SUPFAM" id="SSF55931">
    <property type="entry name" value="Glutamine synthetase/guanido kinase"/>
    <property type="match status" value="1"/>
</dbReference>
<dbReference type="InterPro" id="IPR008147">
    <property type="entry name" value="Gln_synt_N"/>
</dbReference>
<comment type="similarity">
    <text evidence="2 18 19">Belongs to the glutamine synthetase family.</text>
</comment>
<evidence type="ECO:0000313" key="22">
    <source>
        <dbReference type="EMBL" id="NBG89504.1"/>
    </source>
</evidence>
<dbReference type="PANTHER" id="PTHR43785:SF12">
    <property type="entry name" value="TYPE-1 GLUTAMINE SYNTHETASE 2"/>
    <property type="match status" value="1"/>
</dbReference>
<feature type="binding site" evidence="16">
    <location>
        <position position="200"/>
    </location>
    <ligand>
        <name>Mg(2+)</name>
        <dbReference type="ChEBI" id="CHEBI:18420"/>
        <label>1</label>
    </ligand>
</feature>
<feature type="binding site" evidence="16">
    <location>
        <position position="193"/>
    </location>
    <ligand>
        <name>Mg(2+)</name>
        <dbReference type="ChEBI" id="CHEBI:18420"/>
        <label>1</label>
    </ligand>
</feature>
<feature type="domain" description="GS beta-grasp" evidence="20">
    <location>
        <begin position="20"/>
        <end position="106"/>
    </location>
</feature>
<dbReference type="SUPFAM" id="SSF54368">
    <property type="entry name" value="Glutamine synthetase, N-terminal domain"/>
    <property type="match status" value="1"/>
</dbReference>
<evidence type="ECO:0000256" key="3">
    <source>
        <dbReference type="ARBA" id="ARBA00012937"/>
    </source>
</evidence>
<dbReference type="Gene3D" id="3.30.590.10">
    <property type="entry name" value="Glutamine synthetase/guanido kinase, catalytic domain"/>
    <property type="match status" value="1"/>
</dbReference>
<evidence type="ECO:0000256" key="7">
    <source>
        <dbReference type="ARBA" id="ARBA00022723"/>
    </source>
</evidence>
<sequence length="448" mass="50542">MNDLSSDLSSDNIRRLVQEENVKFINLQFTDVFGKQKNVAITTSQLDSALNGEVMFDGSSIKGFVRVEESDMVLAPDPSTFQIFPWRTDSEGKAARMICDVYNTDGTPFDGCPRGVLKQVLAELKEYGYEYYVGPEVEFFLFERDKDGNPTTEIHDTAGYFDMSPTDLGEDARRDMVLMLEKLGFEIEASHHEAAPGQHEIDFKYGEALKAADQISTFKLVVKTIAKKHGLHATFMPKPLKNAHGTCMHINQSLFKNGKNVFEDKDDELGLSQEAYYFIGGLIKHARAFSAITNASVNSYKRFVPGYEAPTDIAWGIENRTPLIRIPGTRGSGTRVELRNPDPTANHYLALAAILSAGLDGIKNKIEPPAYFDGCTYDMDCATREENGIEKFPETLGEALSELEKSDFMKESLGEHIFNLYIKAKKAEWRDYSQEIHNWELKKYLNYY</sequence>
<name>A0AA44BEQ0_9CLOT</name>
<dbReference type="PROSITE" id="PS51986">
    <property type="entry name" value="GS_BETA_GRASP"/>
    <property type="match status" value="1"/>
</dbReference>
<feature type="binding site" evidence="15">
    <location>
        <position position="188"/>
    </location>
    <ligand>
        <name>ATP</name>
        <dbReference type="ChEBI" id="CHEBI:30616"/>
    </ligand>
</feature>
<feature type="domain" description="GS catalytic" evidence="21">
    <location>
        <begin position="113"/>
        <end position="448"/>
    </location>
</feature>
<dbReference type="AlphaFoldDB" id="A0AA44BEQ0"/>
<keyword evidence="8 15" id="KW-0547">Nucleotide-binding</keyword>
<dbReference type="PROSITE" id="PS51987">
    <property type="entry name" value="GS_CATALYTIC"/>
    <property type="match status" value="1"/>
</dbReference>
<keyword evidence="10 16" id="KW-0460">Magnesium</keyword>
<dbReference type="GO" id="GO:0004356">
    <property type="term" value="F:glutamine synthetase activity"/>
    <property type="evidence" value="ECO:0007669"/>
    <property type="project" value="UniProtKB-EC"/>
</dbReference>
<dbReference type="NCBIfam" id="TIGR00653">
    <property type="entry name" value="GlnA"/>
    <property type="match status" value="1"/>
</dbReference>
<feature type="modified residue" description="O-AMP-tyrosine" evidence="17">
    <location>
        <position position="377"/>
    </location>
</feature>
<dbReference type="PANTHER" id="PTHR43785">
    <property type="entry name" value="GAMMA-GLUTAMYLPUTRESCINE SYNTHETASE"/>
    <property type="match status" value="1"/>
</dbReference>
<evidence type="ECO:0000256" key="17">
    <source>
        <dbReference type="PIRSR" id="PIRSR604809-50"/>
    </source>
</evidence>
<evidence type="ECO:0000256" key="6">
    <source>
        <dbReference type="ARBA" id="ARBA00022598"/>
    </source>
</evidence>
<dbReference type="InterPro" id="IPR036651">
    <property type="entry name" value="Gln_synt_N_sf"/>
</dbReference>
<evidence type="ECO:0000256" key="2">
    <source>
        <dbReference type="ARBA" id="ARBA00009897"/>
    </source>
</evidence>
<evidence type="ECO:0000256" key="16">
    <source>
        <dbReference type="PIRSR" id="PIRSR604809-3"/>
    </source>
</evidence>
<feature type="binding site" evidence="14">
    <location>
        <position position="320"/>
    </location>
    <ligand>
        <name>L-glutamate</name>
        <dbReference type="ChEBI" id="CHEBI:29985"/>
    </ligand>
</feature>
<feature type="binding site" evidence="16">
    <location>
        <position position="337"/>
    </location>
    <ligand>
        <name>Mg(2+)</name>
        <dbReference type="ChEBI" id="CHEBI:18420"/>
        <label>1</label>
    </ligand>
</feature>
<dbReference type="GO" id="GO:0006542">
    <property type="term" value="P:glutamine biosynthetic process"/>
    <property type="evidence" value="ECO:0007669"/>
    <property type="project" value="InterPro"/>
</dbReference>
<dbReference type="InterPro" id="IPR027302">
    <property type="entry name" value="Gln_synth_N_conserv_site"/>
</dbReference>
<dbReference type="EC" id="6.3.1.2" evidence="3"/>
<feature type="binding site" evidence="14">
    <location>
        <position position="339"/>
    </location>
    <ligand>
        <name>L-glutamate</name>
        <dbReference type="ChEBI" id="CHEBI:29985"/>
    </ligand>
</feature>
<dbReference type="GO" id="GO:0046872">
    <property type="term" value="F:metal ion binding"/>
    <property type="evidence" value="ECO:0007669"/>
    <property type="project" value="UniProtKB-KW"/>
</dbReference>
<keyword evidence="23" id="KW-1185">Reference proteome</keyword>
<keyword evidence="7 16" id="KW-0479">Metal-binding</keyword>
<dbReference type="EMBL" id="SUMG01000027">
    <property type="protein sequence ID" value="NBG89504.1"/>
    <property type="molecule type" value="Genomic_DNA"/>
</dbReference>
<accession>A0AA44BEQ0</accession>
<keyword evidence="5" id="KW-0963">Cytoplasm</keyword>
<evidence type="ECO:0000256" key="10">
    <source>
        <dbReference type="ARBA" id="ARBA00022842"/>
    </source>
</evidence>
<comment type="caution">
    <text evidence="22">The sequence shown here is derived from an EMBL/GenBank/DDBJ whole genome shotgun (WGS) entry which is preliminary data.</text>
</comment>
<dbReference type="RefSeq" id="WP_160723226.1">
    <property type="nucleotide sequence ID" value="NZ_SUMG01000027.1"/>
</dbReference>
<evidence type="ECO:0000313" key="23">
    <source>
        <dbReference type="Proteomes" id="UP000449710"/>
    </source>
</evidence>
<feature type="binding site" evidence="16">
    <location>
        <position position="138"/>
    </location>
    <ligand>
        <name>Mg(2+)</name>
        <dbReference type="ChEBI" id="CHEBI:18420"/>
        <label>1</label>
    </ligand>
</feature>
<evidence type="ECO:0000256" key="14">
    <source>
        <dbReference type="PIRSR" id="PIRSR604809-1"/>
    </source>
</evidence>
<evidence type="ECO:0000256" key="12">
    <source>
        <dbReference type="ARBA" id="ARBA00030668"/>
    </source>
</evidence>
<dbReference type="Pfam" id="PF00120">
    <property type="entry name" value="Gln-synt_C"/>
    <property type="match status" value="1"/>
</dbReference>
<dbReference type="GO" id="GO:0005524">
    <property type="term" value="F:ATP binding"/>
    <property type="evidence" value="ECO:0007669"/>
    <property type="project" value="UniProtKB-KW"/>
</dbReference>
<evidence type="ECO:0000256" key="1">
    <source>
        <dbReference type="ARBA" id="ARBA00004496"/>
    </source>
</evidence>
<proteinExistence type="inferred from homology"/>